<dbReference type="InterPro" id="IPR050660">
    <property type="entry name" value="NEK_Ser/Thr_kinase"/>
</dbReference>
<protein>
    <recommendedName>
        <fullName evidence="1">non-specific serine/threonine protein kinase</fullName>
        <ecNumber evidence="1">2.7.11.1</ecNumber>
    </recommendedName>
</protein>
<dbReference type="PANTHER" id="PTHR43671:SF13">
    <property type="entry name" value="SERINE_THREONINE-PROTEIN KINASE NEK2"/>
    <property type="match status" value="1"/>
</dbReference>
<dbReference type="InterPro" id="IPR008271">
    <property type="entry name" value="Ser/Thr_kinase_AS"/>
</dbReference>
<dbReference type="CDD" id="cd00180">
    <property type="entry name" value="PKc"/>
    <property type="match status" value="1"/>
</dbReference>
<feature type="region of interest" description="Disordered" evidence="6">
    <location>
        <begin position="71"/>
        <end position="101"/>
    </location>
</feature>
<keyword evidence="2" id="KW-0808">Transferase</keyword>
<evidence type="ECO:0000313" key="9">
    <source>
        <dbReference type="Proteomes" id="UP000324767"/>
    </source>
</evidence>
<evidence type="ECO:0000256" key="1">
    <source>
        <dbReference type="ARBA" id="ARBA00012513"/>
    </source>
</evidence>
<dbReference type="PROSITE" id="PS50011">
    <property type="entry name" value="PROTEIN_KINASE_DOM"/>
    <property type="match status" value="1"/>
</dbReference>
<dbReference type="Proteomes" id="UP000324767">
    <property type="component" value="Unassembled WGS sequence"/>
</dbReference>
<dbReference type="InterPro" id="IPR011009">
    <property type="entry name" value="Kinase-like_dom_sf"/>
</dbReference>
<dbReference type="PROSITE" id="PS00108">
    <property type="entry name" value="PROTEIN_KINASE_ST"/>
    <property type="match status" value="1"/>
</dbReference>
<dbReference type="SUPFAM" id="SSF56112">
    <property type="entry name" value="Protein kinase-like (PK-like)"/>
    <property type="match status" value="1"/>
</dbReference>
<dbReference type="SMART" id="SM00220">
    <property type="entry name" value="S_TKc"/>
    <property type="match status" value="1"/>
</dbReference>
<feature type="region of interest" description="Disordered" evidence="6">
    <location>
        <begin position="136"/>
        <end position="159"/>
    </location>
</feature>
<dbReference type="Gene3D" id="1.10.510.10">
    <property type="entry name" value="Transferase(Phosphotransferase) domain 1"/>
    <property type="match status" value="1"/>
</dbReference>
<evidence type="ECO:0000259" key="7">
    <source>
        <dbReference type="PROSITE" id="PS50011"/>
    </source>
</evidence>
<organism evidence="8 9">
    <name type="scientific">Lasallia pustulata</name>
    <dbReference type="NCBI Taxonomy" id="136370"/>
    <lineage>
        <taxon>Eukaryota</taxon>
        <taxon>Fungi</taxon>
        <taxon>Dikarya</taxon>
        <taxon>Ascomycota</taxon>
        <taxon>Pezizomycotina</taxon>
        <taxon>Lecanoromycetes</taxon>
        <taxon>OSLEUM clade</taxon>
        <taxon>Umbilicariomycetidae</taxon>
        <taxon>Umbilicariales</taxon>
        <taxon>Umbilicariaceae</taxon>
        <taxon>Lasallia</taxon>
    </lineage>
</organism>
<feature type="domain" description="Protein kinase" evidence="7">
    <location>
        <begin position="327"/>
        <end position="628"/>
    </location>
</feature>
<keyword evidence="5" id="KW-0067">ATP-binding</keyword>
<evidence type="ECO:0000256" key="4">
    <source>
        <dbReference type="ARBA" id="ARBA00022777"/>
    </source>
</evidence>
<dbReference type="OrthoDB" id="310217at2759"/>
<keyword evidence="4 8" id="KW-0418">Kinase</keyword>
<accession>A0A5M8PVR0</accession>
<sequence>MRLGVSMLYVYLQCYVFVTENEINKPYHIIHRLCQSPKSQYYYAMVGRQQSGRPNTPFRLDSLRQRLQNVGRSTSRLENPQSTPREVPSWVVPESADDDMAVDNIGEDDYARDDEPVDVTDQYRPLAELPRALRAGFGGRQGNDRGDNGGSGALRNFGRPRPYDAVIEGLQARLQAELRAEGAAAAGRPRGTIRQGLPGRVTRRPNPTAAERARRRLLERNIRGIPFLSKDDSEPRMLSSGDVPSINLRRSDLDRNRPLRSPFPRFEKNLLDMLQFGNFDEDAIRYYLSMISQSGSSHGYPPEFGNLDVILANDARPNPEGIVRQQWTPTKVLGSGSYGEVILWQRITNFATRPESLVCKTTYMDNFFLDWNEEAVLTQKLNAAGCPNVLKVYDWNHNKHENLARIIYEYCPHGDLQSLIDFYDTQLLVFPEAFMWHIFQSVATAICYCARGTTDDEPRPGWTEIVHKDLKPNNIFLSPPDNDENPLYPTLKVADFGLGYQIPNETIRQFKRSYRSYGNVFGAPEVHEQLRSDKAQTPYDLPSPRLDIYSLGIIMLVLLQMPIAHYTPREWECLDLALPYSHKYYPYSPTLVALARACIHPDARQRPDPLTLYRDTRAYAQAMTHDTLGLRRRAYAQGNPAGVYNGKVLWLAADRDKYCSTDTYRRAFRRHADWFGRHANDVVQLEVAALEPRCPPRKGLVGVGNGLGGFLPEGEIRRMVGGGGWLRRYEESVGDGGCRICSMWG</sequence>
<name>A0A5M8PVR0_9LECA</name>
<dbReference type="GO" id="GO:0005524">
    <property type="term" value="F:ATP binding"/>
    <property type="evidence" value="ECO:0007669"/>
    <property type="project" value="UniProtKB-KW"/>
</dbReference>
<dbReference type="Pfam" id="PF00069">
    <property type="entry name" value="Pkinase"/>
    <property type="match status" value="1"/>
</dbReference>
<dbReference type="GO" id="GO:0004674">
    <property type="term" value="F:protein serine/threonine kinase activity"/>
    <property type="evidence" value="ECO:0007669"/>
    <property type="project" value="UniProtKB-EC"/>
</dbReference>
<proteinExistence type="predicted"/>
<dbReference type="EMBL" id="VXIT01000003">
    <property type="protein sequence ID" value="KAA6413707.1"/>
    <property type="molecule type" value="Genomic_DNA"/>
</dbReference>
<feature type="compositionally biased region" description="Polar residues" evidence="6">
    <location>
        <begin position="71"/>
        <end position="84"/>
    </location>
</feature>
<evidence type="ECO:0000256" key="2">
    <source>
        <dbReference type="ARBA" id="ARBA00022679"/>
    </source>
</evidence>
<dbReference type="EC" id="2.7.11.1" evidence="1"/>
<feature type="region of interest" description="Disordered" evidence="6">
    <location>
        <begin position="183"/>
        <end position="210"/>
    </location>
</feature>
<comment type="caution">
    <text evidence="8">The sequence shown here is derived from an EMBL/GenBank/DDBJ whole genome shotgun (WGS) entry which is preliminary data.</text>
</comment>
<dbReference type="PANTHER" id="PTHR43671">
    <property type="entry name" value="SERINE/THREONINE-PROTEIN KINASE NEK"/>
    <property type="match status" value="1"/>
</dbReference>
<evidence type="ECO:0000256" key="6">
    <source>
        <dbReference type="SAM" id="MobiDB-lite"/>
    </source>
</evidence>
<keyword evidence="3" id="KW-0547">Nucleotide-binding</keyword>
<dbReference type="AlphaFoldDB" id="A0A5M8PVR0"/>
<gene>
    <name evidence="8" type="ORF">FRX48_02068</name>
</gene>
<evidence type="ECO:0000256" key="3">
    <source>
        <dbReference type="ARBA" id="ARBA00022741"/>
    </source>
</evidence>
<evidence type="ECO:0000313" key="8">
    <source>
        <dbReference type="EMBL" id="KAA6413707.1"/>
    </source>
</evidence>
<evidence type="ECO:0000256" key="5">
    <source>
        <dbReference type="ARBA" id="ARBA00022840"/>
    </source>
</evidence>
<dbReference type="InterPro" id="IPR000719">
    <property type="entry name" value="Prot_kinase_dom"/>
</dbReference>
<reference evidence="8 9" key="1">
    <citation type="submission" date="2019-09" db="EMBL/GenBank/DDBJ databases">
        <title>The hologenome of the rock-dwelling lichen Lasallia pustulata.</title>
        <authorList>
            <person name="Greshake Tzovaras B."/>
            <person name="Segers F."/>
            <person name="Bicker A."/>
            <person name="Dal Grande F."/>
            <person name="Otte J."/>
            <person name="Hankeln T."/>
            <person name="Schmitt I."/>
            <person name="Ebersberger I."/>
        </authorList>
    </citation>
    <scope>NUCLEOTIDE SEQUENCE [LARGE SCALE GENOMIC DNA]</scope>
    <source>
        <strain evidence="8">A1-1</strain>
    </source>
</reference>